<dbReference type="EC" id="2.8.1.10" evidence="3 8"/>
<sequence>MLTFYDFKATSRLLLGSAQYPSPQILEKAIVSSGIEIVTMSLRREMRSEGNGQGFWSLISPLCKRILPNTAGCHSVKEAINTAYMAREVFKTTWIKLEIIGETDTLHPDLLALVEATRILHNDGFDVFPYMTEDLIVADKLLEIGCKVLMPWGAPIGTGRGLNNKYGLMSLRAHFPEVTMIIDAGIGRPSHAMEALEIGFDAILLNTAVAKAKDPIAMANAFSKATEAGYQAFLAGIIEERNMAIPSTPLIGKAILE</sequence>
<dbReference type="RefSeq" id="WP_015272523.1">
    <property type="nucleotide sequence ID" value="NC_019907.1"/>
</dbReference>
<evidence type="ECO:0000256" key="4">
    <source>
        <dbReference type="ARBA" id="ARBA00022679"/>
    </source>
</evidence>
<dbReference type="InterPro" id="IPR033983">
    <property type="entry name" value="Thiazole_synthase_ThiG"/>
</dbReference>
<evidence type="ECO:0000313" key="10">
    <source>
        <dbReference type="EMBL" id="AGA64096.1"/>
    </source>
</evidence>
<evidence type="ECO:0000256" key="2">
    <source>
        <dbReference type="ARBA" id="ARBA00004948"/>
    </source>
</evidence>
<dbReference type="STRING" id="1215343.B488_01030"/>
<keyword evidence="11" id="KW-1185">Reference proteome</keyword>
<feature type="binding site" evidence="8">
    <location>
        <begin position="206"/>
        <end position="207"/>
    </location>
    <ligand>
        <name>1-deoxy-D-xylulose 5-phosphate</name>
        <dbReference type="ChEBI" id="CHEBI:57792"/>
    </ligand>
</feature>
<dbReference type="Proteomes" id="UP000010799">
    <property type="component" value="Chromosome"/>
</dbReference>
<feature type="active site" description="Schiff-base intermediate with DXP" evidence="8">
    <location>
        <position position="96"/>
    </location>
</feature>
<proteinExistence type="inferred from homology"/>
<feature type="binding site" evidence="8">
    <location>
        <position position="157"/>
    </location>
    <ligand>
        <name>1-deoxy-D-xylulose 5-phosphate</name>
        <dbReference type="ChEBI" id="CHEBI:57792"/>
    </ligand>
</feature>
<evidence type="ECO:0000313" key="11">
    <source>
        <dbReference type="Proteomes" id="UP000010799"/>
    </source>
</evidence>
<dbReference type="GO" id="GO:0009229">
    <property type="term" value="P:thiamine diphosphate biosynthetic process"/>
    <property type="evidence" value="ECO:0007669"/>
    <property type="project" value="UniProtKB-UniRule"/>
</dbReference>
<dbReference type="eggNOG" id="COG2022">
    <property type="taxonomic scope" value="Bacteria"/>
</dbReference>
<keyword evidence="4 8" id="KW-0808">Transferase</keyword>
<gene>
    <name evidence="8" type="primary">thiG</name>
    <name evidence="10" type="ordered locus">B488_01030</name>
</gene>
<feature type="domain" description="Thiazole synthase ThiG" evidence="9">
    <location>
        <begin position="5"/>
        <end position="249"/>
    </location>
</feature>
<comment type="pathway">
    <text evidence="2 8">Cofactor biosynthesis; thiamine diphosphate biosynthesis.</text>
</comment>
<dbReference type="PATRIC" id="fig|1215343.11.peg.108"/>
<comment type="subcellular location">
    <subcellularLocation>
        <location evidence="8">Cytoplasm</location>
    </subcellularLocation>
</comment>
<dbReference type="CDD" id="cd04728">
    <property type="entry name" value="ThiG"/>
    <property type="match status" value="1"/>
</dbReference>
<accession>L0EUP4</accession>
<dbReference type="EMBL" id="CP003789">
    <property type="protein sequence ID" value="AGA64096.1"/>
    <property type="molecule type" value="Genomic_DNA"/>
</dbReference>
<comment type="function">
    <text evidence="1 8">Catalyzes the rearrangement of 1-deoxy-D-xylulose 5-phosphate (DXP) to produce the thiazole phosphate moiety of thiamine. Sulfur is provided by the thiocarboxylate moiety of the carrier protein ThiS. In vitro, sulfur can be provided by H(2)S.</text>
</comment>
<reference evidence="10 11" key="1">
    <citation type="journal article" date="2012" name="Stand. Genomic Sci.">
        <title>Complete genome sequence of Liberibacter crescens BT-1.</title>
        <authorList>
            <person name="Leonard M.T."/>
            <person name="Fagen J.R."/>
            <person name="Davis-Richardson A.G."/>
            <person name="Davis M.J."/>
            <person name="Triplett E.W."/>
        </authorList>
    </citation>
    <scope>NUCLEOTIDE SEQUENCE [LARGE SCALE GENOMIC DNA]</scope>
    <source>
        <strain evidence="10 11">BT-1</strain>
    </source>
</reference>
<keyword evidence="5 8" id="KW-0784">Thiamine biosynthesis</keyword>
<name>L0EUP4_LIBCB</name>
<dbReference type="InterPro" id="IPR008867">
    <property type="entry name" value="ThiG"/>
</dbReference>
<protein>
    <recommendedName>
        <fullName evidence="3 8">Thiazole synthase</fullName>
        <ecNumber evidence="3 8">2.8.1.10</ecNumber>
    </recommendedName>
</protein>
<dbReference type="UniPathway" id="UPA00060"/>
<dbReference type="Pfam" id="PF05690">
    <property type="entry name" value="ThiG"/>
    <property type="match status" value="1"/>
</dbReference>
<dbReference type="InterPro" id="IPR013785">
    <property type="entry name" value="Aldolase_TIM"/>
</dbReference>
<dbReference type="GO" id="GO:0005737">
    <property type="term" value="C:cytoplasm"/>
    <property type="evidence" value="ECO:0007669"/>
    <property type="project" value="UniProtKB-SubCell"/>
</dbReference>
<dbReference type="SUPFAM" id="SSF110399">
    <property type="entry name" value="ThiG-like"/>
    <property type="match status" value="1"/>
</dbReference>
<evidence type="ECO:0000256" key="5">
    <source>
        <dbReference type="ARBA" id="ARBA00022977"/>
    </source>
</evidence>
<keyword evidence="8" id="KW-0963">Cytoplasm</keyword>
<evidence type="ECO:0000256" key="1">
    <source>
        <dbReference type="ARBA" id="ARBA00002834"/>
    </source>
</evidence>
<evidence type="ECO:0000256" key="7">
    <source>
        <dbReference type="ARBA" id="ARBA00049897"/>
    </source>
</evidence>
<keyword evidence="6 8" id="KW-0704">Schiff base</keyword>
<dbReference type="AlphaFoldDB" id="L0EUP4"/>
<evidence type="ECO:0000256" key="6">
    <source>
        <dbReference type="ARBA" id="ARBA00023270"/>
    </source>
</evidence>
<feature type="binding site" evidence="8">
    <location>
        <begin position="184"/>
        <end position="185"/>
    </location>
    <ligand>
        <name>1-deoxy-D-xylulose 5-phosphate</name>
        <dbReference type="ChEBI" id="CHEBI:57792"/>
    </ligand>
</feature>
<dbReference type="HAMAP" id="MF_00443">
    <property type="entry name" value="ThiG"/>
    <property type="match status" value="1"/>
</dbReference>
<evidence type="ECO:0000256" key="8">
    <source>
        <dbReference type="HAMAP-Rule" id="MF_00443"/>
    </source>
</evidence>
<comment type="subunit">
    <text evidence="8">Homotetramer. Forms heterodimers with either ThiH or ThiS.</text>
</comment>
<dbReference type="GO" id="GO:1990107">
    <property type="term" value="F:thiazole synthase activity"/>
    <property type="evidence" value="ECO:0007669"/>
    <property type="project" value="UniProtKB-EC"/>
</dbReference>
<evidence type="ECO:0000259" key="9">
    <source>
        <dbReference type="Pfam" id="PF05690"/>
    </source>
</evidence>
<dbReference type="PANTHER" id="PTHR34266">
    <property type="entry name" value="THIAZOLE SYNTHASE"/>
    <property type="match status" value="1"/>
</dbReference>
<dbReference type="PANTHER" id="PTHR34266:SF2">
    <property type="entry name" value="THIAZOLE SYNTHASE"/>
    <property type="match status" value="1"/>
</dbReference>
<dbReference type="Gene3D" id="3.20.20.70">
    <property type="entry name" value="Aldolase class I"/>
    <property type="match status" value="1"/>
</dbReference>
<evidence type="ECO:0000256" key="3">
    <source>
        <dbReference type="ARBA" id="ARBA00011960"/>
    </source>
</evidence>
<dbReference type="KEGG" id="lcc:B488_01030"/>
<organism evidence="10 11">
    <name type="scientific">Liberibacter crescens (strain BT-1)</name>
    <dbReference type="NCBI Taxonomy" id="1215343"/>
    <lineage>
        <taxon>Bacteria</taxon>
        <taxon>Pseudomonadati</taxon>
        <taxon>Pseudomonadota</taxon>
        <taxon>Alphaproteobacteria</taxon>
        <taxon>Hyphomicrobiales</taxon>
        <taxon>Rhizobiaceae</taxon>
        <taxon>Liberibacter</taxon>
    </lineage>
</organism>
<comment type="catalytic activity">
    <reaction evidence="7 8">
        <text>[ThiS sulfur-carrier protein]-C-terminal-Gly-aminoethanethioate + 2-iminoacetate + 1-deoxy-D-xylulose 5-phosphate = [ThiS sulfur-carrier protein]-C-terminal Gly-Gly + 2-[(2R,5Z)-2-carboxy-4-methylthiazol-5(2H)-ylidene]ethyl phosphate + 2 H2O + H(+)</text>
        <dbReference type="Rhea" id="RHEA:26297"/>
        <dbReference type="Rhea" id="RHEA-COMP:12909"/>
        <dbReference type="Rhea" id="RHEA-COMP:19908"/>
        <dbReference type="ChEBI" id="CHEBI:15377"/>
        <dbReference type="ChEBI" id="CHEBI:15378"/>
        <dbReference type="ChEBI" id="CHEBI:57792"/>
        <dbReference type="ChEBI" id="CHEBI:62899"/>
        <dbReference type="ChEBI" id="CHEBI:77846"/>
        <dbReference type="ChEBI" id="CHEBI:90778"/>
        <dbReference type="ChEBI" id="CHEBI:232372"/>
        <dbReference type="EC" id="2.8.1.10"/>
    </reaction>
</comment>
<dbReference type="HOGENOM" id="CLU_062233_1_0_5"/>
<comment type="similarity">
    <text evidence="8">Belongs to the ThiG family.</text>
</comment>